<evidence type="ECO:0000313" key="2">
    <source>
        <dbReference type="EMBL" id="KAK4384404.1"/>
    </source>
</evidence>
<organism evidence="2 3">
    <name type="scientific">Sesamum angolense</name>
    <dbReference type="NCBI Taxonomy" id="2727404"/>
    <lineage>
        <taxon>Eukaryota</taxon>
        <taxon>Viridiplantae</taxon>
        <taxon>Streptophyta</taxon>
        <taxon>Embryophyta</taxon>
        <taxon>Tracheophyta</taxon>
        <taxon>Spermatophyta</taxon>
        <taxon>Magnoliopsida</taxon>
        <taxon>eudicotyledons</taxon>
        <taxon>Gunneridae</taxon>
        <taxon>Pentapetalae</taxon>
        <taxon>asterids</taxon>
        <taxon>lamiids</taxon>
        <taxon>Lamiales</taxon>
        <taxon>Pedaliaceae</taxon>
        <taxon>Sesamum</taxon>
    </lineage>
</organism>
<dbReference type="EMBL" id="JACGWL010000154">
    <property type="protein sequence ID" value="KAK4384404.1"/>
    <property type="molecule type" value="Genomic_DNA"/>
</dbReference>
<protein>
    <recommendedName>
        <fullName evidence="1">Reverse transcriptase zinc-binding domain-containing protein</fullName>
    </recommendedName>
</protein>
<evidence type="ECO:0000259" key="1">
    <source>
        <dbReference type="Pfam" id="PF13966"/>
    </source>
</evidence>
<keyword evidence="3" id="KW-1185">Reference proteome</keyword>
<proteinExistence type="predicted"/>
<comment type="caution">
    <text evidence="2">The sequence shown here is derived from an EMBL/GenBank/DDBJ whole genome shotgun (WGS) entry which is preliminary data.</text>
</comment>
<dbReference type="AlphaFoldDB" id="A0AAE1T9B0"/>
<reference evidence="2" key="1">
    <citation type="submission" date="2020-06" db="EMBL/GenBank/DDBJ databases">
        <authorList>
            <person name="Li T."/>
            <person name="Hu X."/>
            <person name="Zhang T."/>
            <person name="Song X."/>
            <person name="Zhang H."/>
            <person name="Dai N."/>
            <person name="Sheng W."/>
            <person name="Hou X."/>
            <person name="Wei L."/>
        </authorList>
    </citation>
    <scope>NUCLEOTIDE SEQUENCE</scope>
    <source>
        <strain evidence="2">K16</strain>
        <tissue evidence="2">Leaf</tissue>
    </source>
</reference>
<evidence type="ECO:0000313" key="3">
    <source>
        <dbReference type="Proteomes" id="UP001289374"/>
    </source>
</evidence>
<name>A0AAE1T9B0_9LAMI</name>
<dbReference type="PANTHER" id="PTHR33116:SF84">
    <property type="entry name" value="RNA-DIRECTED DNA POLYMERASE"/>
    <property type="match status" value="1"/>
</dbReference>
<gene>
    <name evidence="2" type="ORF">Sango_3063900</name>
</gene>
<dbReference type="Proteomes" id="UP001289374">
    <property type="component" value="Unassembled WGS sequence"/>
</dbReference>
<sequence length="304" mass="34866">MGRLDSALQASTFYNLDIHWSIRLVGLEEIAQFETSTTKSVIQRNQWCWPSLADADIIDIVSQLPPIHATAADTISWRSSSGKYSFQAAVSLIQPTTPRVFWHGLLQGKFKIPRHGFILWLAILEKLSTMDKPWVPSAENGCVLCGGLFDETHEHLFFKCWYSKRCLTILKRKIKFQWPYIDWQRGLMWASKRWRGNHLINAAFRATLAALVYHLWVERNNRKFSATSASAEYITSRRPRQGMVEPPWLEQTSFTGRVCPATDLCLQLLTAVSLLTRVLYTRPATDPPCHSYDAPTLRHLLCCL</sequence>
<accession>A0AAE1T9B0</accession>
<reference evidence="2" key="2">
    <citation type="journal article" date="2024" name="Plant">
        <title>Genomic evolution and insights into agronomic trait innovations of Sesamum species.</title>
        <authorList>
            <person name="Miao H."/>
            <person name="Wang L."/>
            <person name="Qu L."/>
            <person name="Liu H."/>
            <person name="Sun Y."/>
            <person name="Le M."/>
            <person name="Wang Q."/>
            <person name="Wei S."/>
            <person name="Zheng Y."/>
            <person name="Lin W."/>
            <person name="Duan Y."/>
            <person name="Cao H."/>
            <person name="Xiong S."/>
            <person name="Wang X."/>
            <person name="Wei L."/>
            <person name="Li C."/>
            <person name="Ma Q."/>
            <person name="Ju M."/>
            <person name="Zhao R."/>
            <person name="Li G."/>
            <person name="Mu C."/>
            <person name="Tian Q."/>
            <person name="Mei H."/>
            <person name="Zhang T."/>
            <person name="Gao T."/>
            <person name="Zhang H."/>
        </authorList>
    </citation>
    <scope>NUCLEOTIDE SEQUENCE</scope>
    <source>
        <strain evidence="2">K16</strain>
    </source>
</reference>
<feature type="domain" description="Reverse transcriptase zinc-binding" evidence="1">
    <location>
        <begin position="84"/>
        <end position="165"/>
    </location>
</feature>
<dbReference type="InterPro" id="IPR026960">
    <property type="entry name" value="RVT-Znf"/>
</dbReference>
<dbReference type="PANTHER" id="PTHR33116">
    <property type="entry name" value="REVERSE TRANSCRIPTASE ZINC-BINDING DOMAIN-CONTAINING PROTEIN-RELATED-RELATED"/>
    <property type="match status" value="1"/>
</dbReference>
<dbReference type="Pfam" id="PF13966">
    <property type="entry name" value="zf-RVT"/>
    <property type="match status" value="1"/>
</dbReference>